<sequence>MTRKLMKVAIAGGTAALALGFGVIPAIAATTDGTSSMSSGSSGPVSQTTTTTAEFDTSPNAAIALDSAPNIGFGANITPNGKTDMVYSATTADNPVEVSNPGLASGWSVQVKNSAFADAAGDTLKGAVLSLGAPSVAAANTGNPSAAPVADALKLDGTGTNALAFSAVAKGGLGIWDAEYGLASISLAVPAGQLSGTYSSTMTWQLNDTPQ</sequence>
<evidence type="ECO:0000313" key="4">
    <source>
        <dbReference type="EMBL" id="NLR29826.1"/>
    </source>
</evidence>
<dbReference type="Pfam" id="PF13731">
    <property type="entry name" value="WxL"/>
    <property type="match status" value="1"/>
</dbReference>
<keyword evidence="2" id="KW-0732">Signal</keyword>
<comment type="caution">
    <text evidence="4">The sequence shown here is derived from an EMBL/GenBank/DDBJ whole genome shotgun (WGS) entry which is preliminary data.</text>
</comment>
<dbReference type="Proteomes" id="UP000707477">
    <property type="component" value="Unassembled WGS sequence"/>
</dbReference>
<protein>
    <submittedName>
        <fullName evidence="4">WxL domain-containing protein</fullName>
    </submittedName>
</protein>
<evidence type="ECO:0000256" key="1">
    <source>
        <dbReference type="SAM" id="MobiDB-lite"/>
    </source>
</evidence>
<feature type="signal peptide" evidence="2">
    <location>
        <begin position="1"/>
        <end position="28"/>
    </location>
</feature>
<dbReference type="InterPro" id="IPR027994">
    <property type="entry name" value="WxL_dom"/>
</dbReference>
<dbReference type="EMBL" id="JAAVSD010000014">
    <property type="protein sequence ID" value="NLR29826.1"/>
    <property type="molecule type" value="Genomic_DNA"/>
</dbReference>
<evidence type="ECO:0000259" key="3">
    <source>
        <dbReference type="Pfam" id="PF13731"/>
    </source>
</evidence>
<feature type="region of interest" description="Disordered" evidence="1">
    <location>
        <begin position="32"/>
        <end position="52"/>
    </location>
</feature>
<organism evidence="4 5">
    <name type="scientific">Levilactobacillus tujiorum</name>
    <dbReference type="NCBI Taxonomy" id="2912243"/>
    <lineage>
        <taxon>Bacteria</taxon>
        <taxon>Bacillati</taxon>
        <taxon>Bacillota</taxon>
        <taxon>Bacilli</taxon>
        <taxon>Lactobacillales</taxon>
        <taxon>Lactobacillaceae</taxon>
        <taxon>Levilactobacillus</taxon>
    </lineage>
</organism>
<evidence type="ECO:0000313" key="5">
    <source>
        <dbReference type="Proteomes" id="UP000707477"/>
    </source>
</evidence>
<name>A0ABX1L6A2_9LACO</name>
<accession>A0ABX1L6A2</accession>
<gene>
    <name evidence="4" type="ORF">HEQ44_06470</name>
</gene>
<evidence type="ECO:0000256" key="2">
    <source>
        <dbReference type="SAM" id="SignalP"/>
    </source>
</evidence>
<proteinExistence type="predicted"/>
<feature type="domain" description="WxL" evidence="3">
    <location>
        <begin position="55"/>
        <end position="210"/>
    </location>
</feature>
<feature type="chain" id="PRO_5046050212" evidence="2">
    <location>
        <begin position="29"/>
        <end position="211"/>
    </location>
</feature>
<keyword evidence="5" id="KW-1185">Reference proteome</keyword>
<dbReference type="RefSeq" id="WP_168849944.1">
    <property type="nucleotide sequence ID" value="NZ_JAAVSD010000014.1"/>
</dbReference>
<reference evidence="4 5" key="1">
    <citation type="submission" date="2020-03" db="EMBL/GenBank/DDBJ databases">
        <authorList>
            <person name="Zhang Z."/>
            <person name="Guo Z."/>
            <person name="Hou Q."/>
            <person name="Shen X."/>
        </authorList>
    </citation>
    <scope>NUCLEOTIDE SEQUENCE [LARGE SCALE GENOMIC DNA]</scope>
    <source>
        <strain evidence="4 5">HBUAS51329</strain>
    </source>
</reference>